<dbReference type="PANTHER" id="PTHR38039">
    <property type="entry name" value="TOXIN YOEB"/>
    <property type="match status" value="1"/>
</dbReference>
<proteinExistence type="inferred from homology"/>
<dbReference type="SUPFAM" id="SSF143011">
    <property type="entry name" value="RelE-like"/>
    <property type="match status" value="1"/>
</dbReference>
<evidence type="ECO:0000256" key="6">
    <source>
        <dbReference type="ARBA" id="ARBA00030388"/>
    </source>
</evidence>
<evidence type="ECO:0000256" key="2">
    <source>
        <dbReference type="ARBA" id="ARBA00022649"/>
    </source>
</evidence>
<name>A0A125T2A3_9SPHI</name>
<evidence type="ECO:0000256" key="1">
    <source>
        <dbReference type="ARBA" id="ARBA00008172"/>
    </source>
</evidence>
<evidence type="ECO:0000313" key="8">
    <source>
        <dbReference type="Proteomes" id="UP000218263"/>
    </source>
</evidence>
<keyword evidence="5" id="KW-0378">Hydrolase</keyword>
<sequence length="285" mass="33401">MQLICNELSFLPLAENESIAEERFYQLIKTFKKAKERYGFNHIRFPLNHHDQQVTLKRNFYEVVSNFSNQTYKNLIVDLCKSPFIDDLEDDELNMFYSSKYEIIDEDVPTKASPLGLPVAFIKSSPAVSLNSHPFWRKKKISILKSSENEIENAILIVYNICLETDVDAKELSEWADNFLPSELTTEEEIKKYLNYTKYSIVFSPEFLVQFFEWKTNDTDKYKYLLQLLKDVEVHPFTGGMGQTENLKYRGKEASKRVTQADRLSYTLDNNLVTFLACKGHYKFH</sequence>
<dbReference type="EMBL" id="AP017313">
    <property type="protein sequence ID" value="BAU52695.1"/>
    <property type="molecule type" value="Genomic_DNA"/>
</dbReference>
<dbReference type="Proteomes" id="UP000218263">
    <property type="component" value="Chromosome"/>
</dbReference>
<gene>
    <name evidence="7" type="ORF">MgSA37_00857</name>
</gene>
<evidence type="ECO:0000256" key="3">
    <source>
        <dbReference type="ARBA" id="ARBA00022722"/>
    </source>
</evidence>
<reference evidence="7 8" key="1">
    <citation type="submission" date="2015-12" db="EMBL/GenBank/DDBJ databases">
        <title>Genome sequence of Mucilaginibacter gotjawali.</title>
        <authorList>
            <person name="Lee J.S."/>
            <person name="Lee K.C."/>
            <person name="Kim K.K."/>
            <person name="Lee B.W."/>
        </authorList>
    </citation>
    <scope>NUCLEOTIDE SEQUENCE [LARGE SCALE GENOMIC DNA]</scope>
    <source>
        <strain evidence="7 8">SA3-7</strain>
    </source>
</reference>
<dbReference type="PANTHER" id="PTHR38039:SF1">
    <property type="entry name" value="TOXIN YOEB"/>
    <property type="match status" value="1"/>
</dbReference>
<evidence type="ECO:0000256" key="5">
    <source>
        <dbReference type="ARBA" id="ARBA00022801"/>
    </source>
</evidence>
<dbReference type="Gene3D" id="3.30.2310.20">
    <property type="entry name" value="RelE-like"/>
    <property type="match status" value="1"/>
</dbReference>
<evidence type="ECO:0000256" key="4">
    <source>
        <dbReference type="ARBA" id="ARBA00022759"/>
    </source>
</evidence>
<accession>A0A125T2A3</accession>
<dbReference type="GO" id="GO:0006401">
    <property type="term" value="P:RNA catabolic process"/>
    <property type="evidence" value="ECO:0007669"/>
    <property type="project" value="InterPro"/>
</dbReference>
<dbReference type="InterPro" id="IPR035093">
    <property type="entry name" value="RelE/ParE_toxin_dom_sf"/>
</dbReference>
<keyword evidence="8" id="KW-1185">Reference proteome</keyword>
<dbReference type="AlphaFoldDB" id="A0A125T2A3"/>
<dbReference type="InterPro" id="IPR009614">
    <property type="entry name" value="YoeB_toxin"/>
</dbReference>
<keyword evidence="2" id="KW-1277">Toxin-antitoxin system</keyword>
<evidence type="ECO:0000313" key="7">
    <source>
        <dbReference type="EMBL" id="BAU52695.1"/>
    </source>
</evidence>
<dbReference type="Pfam" id="PF06769">
    <property type="entry name" value="YoeB_toxin"/>
    <property type="match status" value="1"/>
</dbReference>
<comment type="similarity">
    <text evidence="1">Belongs to the YoeB family.</text>
</comment>
<dbReference type="GO" id="GO:0016787">
    <property type="term" value="F:hydrolase activity"/>
    <property type="evidence" value="ECO:0007669"/>
    <property type="project" value="UniProtKB-KW"/>
</dbReference>
<protein>
    <recommendedName>
        <fullName evidence="6">Putative mRNA interferase YoeB</fullName>
    </recommendedName>
</protein>
<dbReference type="GO" id="GO:0004519">
    <property type="term" value="F:endonuclease activity"/>
    <property type="evidence" value="ECO:0007669"/>
    <property type="project" value="UniProtKB-KW"/>
</dbReference>
<keyword evidence="3" id="KW-0540">Nuclease</keyword>
<keyword evidence="4" id="KW-0255">Endonuclease</keyword>
<organism evidence="7 8">
    <name type="scientific">Mucilaginibacter gotjawali</name>
    <dbReference type="NCBI Taxonomy" id="1550579"/>
    <lineage>
        <taxon>Bacteria</taxon>
        <taxon>Pseudomonadati</taxon>
        <taxon>Bacteroidota</taxon>
        <taxon>Sphingobacteriia</taxon>
        <taxon>Sphingobacteriales</taxon>
        <taxon>Sphingobacteriaceae</taxon>
        <taxon>Mucilaginibacter</taxon>
    </lineage>
</organism>
<dbReference type="KEGG" id="mgot:MgSA37_00857"/>